<proteinExistence type="predicted"/>
<reference evidence="3" key="1">
    <citation type="journal article" date="2019" name="Int. J. Syst. Evol. Microbiol.">
        <title>The Global Catalogue of Microorganisms (GCM) 10K type strain sequencing project: providing services to taxonomists for standard genome sequencing and annotation.</title>
        <authorList>
            <consortium name="The Broad Institute Genomics Platform"/>
            <consortium name="The Broad Institute Genome Sequencing Center for Infectious Disease"/>
            <person name="Wu L."/>
            <person name="Ma J."/>
        </authorList>
    </citation>
    <scope>NUCLEOTIDE SEQUENCE [LARGE SCALE GENOMIC DNA]</scope>
    <source>
        <strain evidence="3">JCM 9918</strain>
    </source>
</reference>
<keyword evidence="3" id="KW-1185">Reference proteome</keyword>
<accession>A0ABW1BJZ6</accession>
<dbReference type="SUPFAM" id="SSF52540">
    <property type="entry name" value="P-loop containing nucleoside triphosphate hydrolases"/>
    <property type="match status" value="1"/>
</dbReference>
<dbReference type="InterPro" id="IPR049945">
    <property type="entry name" value="AAA_22"/>
</dbReference>
<organism evidence="2 3">
    <name type="scientific">Streptomyces heilongjiangensis</name>
    <dbReference type="NCBI Taxonomy" id="945052"/>
    <lineage>
        <taxon>Bacteria</taxon>
        <taxon>Bacillati</taxon>
        <taxon>Actinomycetota</taxon>
        <taxon>Actinomycetes</taxon>
        <taxon>Kitasatosporales</taxon>
        <taxon>Streptomycetaceae</taxon>
        <taxon>Streptomyces</taxon>
    </lineage>
</organism>
<dbReference type="Pfam" id="PF13401">
    <property type="entry name" value="AAA_22"/>
    <property type="match status" value="1"/>
</dbReference>
<dbReference type="EMBL" id="JBHSNZ010000046">
    <property type="protein sequence ID" value="MFC5812928.1"/>
    <property type="molecule type" value="Genomic_DNA"/>
</dbReference>
<sequence length="284" mass="30199">MLTGESTTESTELAAHPVWGAEAAAGPFAVLGDDAVSSGLHFLRVEGMRTLLTPGMLAVGGALADAVARRRFLCVLGDAGIGKTFAVHAASRRLGEPGQLLPLQFRAQPVPADLRSALHRALALPGEAPADPGAADTLIRHALAGRPRIVVVEDAHRLSASCMEYLRFLHDGVPGGLCVVLVAARRGERRLRAQRMLATRTAGWLRLESLTRDQIPLAVPALHPVWEGVDPSDLMALDARLAGGALRRWAVITHHTRQVMARTQAAVPDGRLLEAVADRIDGGR</sequence>
<dbReference type="InterPro" id="IPR027417">
    <property type="entry name" value="P-loop_NTPase"/>
</dbReference>
<comment type="caution">
    <text evidence="2">The sequence shown here is derived from an EMBL/GenBank/DDBJ whole genome shotgun (WGS) entry which is preliminary data.</text>
</comment>
<evidence type="ECO:0000259" key="1">
    <source>
        <dbReference type="Pfam" id="PF13401"/>
    </source>
</evidence>
<protein>
    <submittedName>
        <fullName evidence="2">AAA family ATPase</fullName>
    </submittedName>
</protein>
<evidence type="ECO:0000313" key="3">
    <source>
        <dbReference type="Proteomes" id="UP001596112"/>
    </source>
</evidence>
<dbReference type="PANTHER" id="PTHR35894:SF1">
    <property type="entry name" value="PHOSPHORIBULOKINASE _ URIDINE KINASE FAMILY"/>
    <property type="match status" value="1"/>
</dbReference>
<dbReference type="InterPro" id="IPR052026">
    <property type="entry name" value="ExeA_AAA_ATPase_DNA-bind"/>
</dbReference>
<evidence type="ECO:0000313" key="2">
    <source>
        <dbReference type="EMBL" id="MFC5812928.1"/>
    </source>
</evidence>
<feature type="domain" description="ORC1/DEAH AAA+ ATPase" evidence="1">
    <location>
        <begin position="69"/>
        <end position="188"/>
    </location>
</feature>
<name>A0ABW1BJZ6_9ACTN</name>
<dbReference type="PANTHER" id="PTHR35894">
    <property type="entry name" value="GENERAL SECRETION PATHWAY PROTEIN A-RELATED"/>
    <property type="match status" value="1"/>
</dbReference>
<gene>
    <name evidence="2" type="ORF">ACFQGO_36390</name>
</gene>
<dbReference type="Proteomes" id="UP001596112">
    <property type="component" value="Unassembled WGS sequence"/>
</dbReference>
<dbReference type="RefSeq" id="WP_272172801.1">
    <property type="nucleotide sequence ID" value="NZ_JAQOSL010000066.1"/>
</dbReference>